<proteinExistence type="predicted"/>
<organism evidence="2 3">
    <name type="scientific">Phytophthora infestans</name>
    <name type="common">Potato late blight agent</name>
    <name type="synonym">Botrytis infestans</name>
    <dbReference type="NCBI Taxonomy" id="4787"/>
    <lineage>
        <taxon>Eukaryota</taxon>
        <taxon>Sar</taxon>
        <taxon>Stramenopiles</taxon>
        <taxon>Oomycota</taxon>
        <taxon>Peronosporomycetes</taxon>
        <taxon>Peronosporales</taxon>
        <taxon>Peronosporaceae</taxon>
        <taxon>Phytophthora</taxon>
    </lineage>
</organism>
<evidence type="ECO:0000313" key="3">
    <source>
        <dbReference type="Proteomes" id="UP000602510"/>
    </source>
</evidence>
<feature type="domain" description="ZSWIM1/3 RNaseH-like" evidence="1">
    <location>
        <begin position="232"/>
        <end position="312"/>
    </location>
</feature>
<keyword evidence="3" id="KW-1185">Reference proteome</keyword>
<dbReference type="InterPro" id="IPR048324">
    <property type="entry name" value="ZSWIM1-3_RNaseH-like"/>
</dbReference>
<dbReference type="AlphaFoldDB" id="A0A833T449"/>
<evidence type="ECO:0000259" key="1">
    <source>
        <dbReference type="Pfam" id="PF21056"/>
    </source>
</evidence>
<dbReference type="Proteomes" id="UP000602510">
    <property type="component" value="Unassembled WGS sequence"/>
</dbReference>
<dbReference type="EMBL" id="WSZM01000017">
    <property type="protein sequence ID" value="KAF4046393.1"/>
    <property type="molecule type" value="Genomic_DNA"/>
</dbReference>
<dbReference type="InterPro" id="IPR052579">
    <property type="entry name" value="Zinc_finger_SWIM"/>
</dbReference>
<comment type="caution">
    <text evidence="2">The sequence shown here is derived from an EMBL/GenBank/DDBJ whole genome shotgun (WGS) entry which is preliminary data.</text>
</comment>
<reference evidence="2" key="1">
    <citation type="submission" date="2020-04" db="EMBL/GenBank/DDBJ databases">
        <title>Hybrid Assembly of Korean Phytophthora infestans isolates.</title>
        <authorList>
            <person name="Prokchorchik M."/>
            <person name="Lee Y."/>
            <person name="Seo J."/>
            <person name="Cho J.-H."/>
            <person name="Park Y.-E."/>
            <person name="Jang D.-C."/>
            <person name="Im J.-S."/>
            <person name="Choi J.-G."/>
            <person name="Park H.-J."/>
            <person name="Lee G.-B."/>
            <person name="Lee Y.-G."/>
            <person name="Hong S.-Y."/>
            <person name="Cho K."/>
            <person name="Sohn K.H."/>
        </authorList>
    </citation>
    <scope>NUCLEOTIDE SEQUENCE</scope>
    <source>
        <strain evidence="2">KR_1_A1</strain>
    </source>
</reference>
<dbReference type="PANTHER" id="PTHR31569:SF4">
    <property type="entry name" value="SWIM-TYPE DOMAIN-CONTAINING PROTEIN"/>
    <property type="match status" value="1"/>
</dbReference>
<sequence length="313" mass="35239">MSRRWSSWETFDEAFAVFQAKTFQQFSSRTSTSVSSRNEQIKKAAEKKIVAKKKEVFGSGADGGADGSVVSTVEEECGEVAYKLIPDSFGTYCKTLKCTHGQTHKKRGKGKRNHLVVRDTKCTAKINARVTSCRGSGCHIALKESGYHNHATTAHQWFDYAENRTIKNAHLEKEVHKMHKAGAHAKEILQHLRDQTGKHTTLRDVHNMIQRSKQKLRGNLSDAEQALAVLDELCGETRGNTAKIMVDCESKVARVVTFQSARMKRLFRAFPEVVMVDSTHDTNENRYKPFSFVVHDVFGKGQYVHHALVVSEE</sequence>
<accession>A0A833T449</accession>
<dbReference type="PANTHER" id="PTHR31569">
    <property type="entry name" value="SWIM-TYPE DOMAIN-CONTAINING PROTEIN"/>
    <property type="match status" value="1"/>
</dbReference>
<name>A0A833T449_PHYIN</name>
<gene>
    <name evidence="2" type="ORF">GN244_ATG01228</name>
</gene>
<protein>
    <recommendedName>
        <fullName evidence="1">ZSWIM1/3 RNaseH-like domain-containing protein</fullName>
    </recommendedName>
</protein>
<dbReference type="Pfam" id="PF21056">
    <property type="entry name" value="ZSWIM1-3_RNaseH-like"/>
    <property type="match status" value="1"/>
</dbReference>
<evidence type="ECO:0000313" key="2">
    <source>
        <dbReference type="EMBL" id="KAF4046393.1"/>
    </source>
</evidence>